<reference evidence="3" key="1">
    <citation type="submission" date="2016-11" db="UniProtKB">
        <authorList>
            <consortium name="WormBaseParasite"/>
        </authorList>
    </citation>
    <scope>IDENTIFICATION</scope>
</reference>
<keyword evidence="1" id="KW-1133">Transmembrane helix</keyword>
<keyword evidence="2" id="KW-1185">Reference proteome</keyword>
<evidence type="ECO:0000313" key="3">
    <source>
        <dbReference type="WBParaSite" id="Hba_20765"/>
    </source>
</evidence>
<feature type="transmembrane region" description="Helical" evidence="1">
    <location>
        <begin position="79"/>
        <end position="110"/>
    </location>
</feature>
<evidence type="ECO:0000313" key="2">
    <source>
        <dbReference type="Proteomes" id="UP000095283"/>
    </source>
</evidence>
<accession>A0A1I7XTB3</accession>
<name>A0A1I7XTB3_HETBA</name>
<proteinExistence type="predicted"/>
<keyword evidence="1" id="KW-0472">Membrane</keyword>
<dbReference type="Proteomes" id="UP000095283">
    <property type="component" value="Unplaced"/>
</dbReference>
<dbReference type="WBParaSite" id="Hba_20765">
    <property type="protein sequence ID" value="Hba_20765"/>
    <property type="gene ID" value="Hba_20765"/>
</dbReference>
<feature type="transmembrane region" description="Helical" evidence="1">
    <location>
        <begin position="30"/>
        <end position="48"/>
    </location>
</feature>
<evidence type="ECO:0000256" key="1">
    <source>
        <dbReference type="SAM" id="Phobius"/>
    </source>
</evidence>
<sequence>MPRQDFRLVFIPSTLHFLIIRPVHHVSSSIITLFLFLLYTMIIATVEATTRGSSFFIAYNAVIDYSCGSQFLLGDIWEYLFVTLGLIGSVCLVLISYPFHAISILAFYVYSIRSRLVEDFPNKR</sequence>
<protein>
    <submittedName>
        <fullName evidence="3">Uncharacterized protein</fullName>
    </submittedName>
</protein>
<keyword evidence="1" id="KW-0812">Transmembrane</keyword>
<dbReference type="AlphaFoldDB" id="A0A1I7XTB3"/>
<organism evidence="2 3">
    <name type="scientific">Heterorhabditis bacteriophora</name>
    <name type="common">Entomopathogenic nematode worm</name>
    <dbReference type="NCBI Taxonomy" id="37862"/>
    <lineage>
        <taxon>Eukaryota</taxon>
        <taxon>Metazoa</taxon>
        <taxon>Ecdysozoa</taxon>
        <taxon>Nematoda</taxon>
        <taxon>Chromadorea</taxon>
        <taxon>Rhabditida</taxon>
        <taxon>Rhabditina</taxon>
        <taxon>Rhabditomorpha</taxon>
        <taxon>Strongyloidea</taxon>
        <taxon>Heterorhabditidae</taxon>
        <taxon>Heterorhabditis</taxon>
    </lineage>
</organism>